<organism evidence="1 2">
    <name type="scientific">Paenimyroides marinum</name>
    <dbReference type="NCBI Taxonomy" id="1159016"/>
    <lineage>
        <taxon>Bacteria</taxon>
        <taxon>Pseudomonadati</taxon>
        <taxon>Bacteroidota</taxon>
        <taxon>Flavobacteriia</taxon>
        <taxon>Flavobacteriales</taxon>
        <taxon>Flavobacteriaceae</taxon>
        <taxon>Paenimyroides</taxon>
    </lineage>
</organism>
<dbReference type="AlphaFoldDB" id="A0A1H6MDL0"/>
<dbReference type="PANTHER" id="PTHR37841">
    <property type="entry name" value="GLR2918 PROTEIN"/>
    <property type="match status" value="1"/>
</dbReference>
<evidence type="ECO:0000313" key="1">
    <source>
        <dbReference type="EMBL" id="SEH99610.1"/>
    </source>
</evidence>
<dbReference type="PANTHER" id="PTHR37841:SF1">
    <property type="entry name" value="DUF3298 DOMAIN-CONTAINING PROTEIN"/>
    <property type="match status" value="1"/>
</dbReference>
<dbReference type="Proteomes" id="UP000199634">
    <property type="component" value="Unassembled WGS sequence"/>
</dbReference>
<reference evidence="1 2" key="1">
    <citation type="submission" date="2016-10" db="EMBL/GenBank/DDBJ databases">
        <authorList>
            <person name="de Groot N.N."/>
        </authorList>
    </citation>
    <scope>NUCLEOTIDE SEQUENCE [LARGE SCALE GENOMIC DNA]</scope>
    <source>
        <strain evidence="1 2">CGMCC 1.10825</strain>
    </source>
</reference>
<dbReference type="InterPro" id="IPR032774">
    <property type="entry name" value="WG_beta_rep"/>
</dbReference>
<accession>A0A1H6MDL0</accession>
<dbReference type="EMBL" id="FNXE01000052">
    <property type="protein sequence ID" value="SEH99610.1"/>
    <property type="molecule type" value="Genomic_DNA"/>
</dbReference>
<dbReference type="Pfam" id="PF14903">
    <property type="entry name" value="WG_beta_rep"/>
    <property type="match status" value="3"/>
</dbReference>
<gene>
    <name evidence="1" type="ORF">SAMN02927937_02621</name>
</gene>
<protein>
    <submittedName>
        <fullName evidence="1">WG containing repeat-containing protein</fullName>
    </submittedName>
</protein>
<keyword evidence="2" id="KW-1185">Reference proteome</keyword>
<proteinExistence type="predicted"/>
<name>A0A1H6MDL0_9FLAO</name>
<sequence>MLSSNACAQTRSPVDDTPHEVLYPYRDKSERFGYADENLHIQIEPQYKNASLFTEHGFAVISDSLNKKGVIDQNNKLIIVPEYDVIHLHTLEDFTLAEVHKSYYTRWRFWEWKFLPGFNLMGTGNDNRLFDTKVKRLKKTVFVLGDKPRKVRSERLTNKGYTDKYFDVSTLDSNQVLINGRLYDIRAKGARFIASGIIDPLTVYTFAQRKGVNLYTVDRKGNRVDKEGYTVLDSIAFKVEDVPVGKRLTRDYAPIASAYRNEEGLIFIYPDFSKALPRLIHENMHPDDPTAEELIRGLWMLASVPESGYFVFMSFRDGERFFRFLDTEGNWHQTLPPDIPFTVIQRSGNILWPEKEHYIPRNQIPEGWKIDRISPLGDSSMYHITLQQGKTVRQGIWDFVKQQWLITPEYYEVYPMDNTRQWRYHSEYDGLWGLMDDHGKVLIKPTYYSLHPDGWVSQQENDESISFYLHPQTLEEFREK</sequence>
<evidence type="ECO:0000313" key="2">
    <source>
        <dbReference type="Proteomes" id="UP000199634"/>
    </source>
</evidence>